<dbReference type="EMBL" id="JACCAU010000001">
    <property type="protein sequence ID" value="NYH19669.1"/>
    <property type="molecule type" value="Genomic_DNA"/>
</dbReference>
<comment type="caution">
    <text evidence="2">The sequence shown here is derived from an EMBL/GenBank/DDBJ whole genome shotgun (WGS) entry which is preliminary data.</text>
</comment>
<evidence type="ECO:0000313" key="2">
    <source>
        <dbReference type="EMBL" id="NYH19669.1"/>
    </source>
</evidence>
<organism evidence="2 3">
    <name type="scientific">Paraburkholderia bryophila</name>
    <dbReference type="NCBI Taxonomy" id="420952"/>
    <lineage>
        <taxon>Bacteria</taxon>
        <taxon>Pseudomonadati</taxon>
        <taxon>Pseudomonadota</taxon>
        <taxon>Betaproteobacteria</taxon>
        <taxon>Burkholderiales</taxon>
        <taxon>Burkholderiaceae</taxon>
        <taxon>Paraburkholderia</taxon>
    </lineage>
</organism>
<name>A0A7Z0B3B3_9BURK</name>
<reference evidence="2 3" key="1">
    <citation type="submission" date="2020-07" db="EMBL/GenBank/DDBJ databases">
        <title>Exploring microbial biodiversity for novel pathways involved in the catabolism of aromatic compounds derived from lignin.</title>
        <authorList>
            <person name="Elkins J."/>
        </authorList>
    </citation>
    <scope>NUCLEOTIDE SEQUENCE [LARGE SCALE GENOMIC DNA]</scope>
    <source>
        <strain evidence="2 3">H2C3B</strain>
    </source>
</reference>
<feature type="region of interest" description="Disordered" evidence="1">
    <location>
        <begin position="1"/>
        <end position="32"/>
    </location>
</feature>
<accession>A0A7Z0B3B3</accession>
<proteinExistence type="predicted"/>
<evidence type="ECO:0000313" key="3">
    <source>
        <dbReference type="Proteomes" id="UP000572540"/>
    </source>
</evidence>
<gene>
    <name evidence="2" type="ORF">GGD41_006897</name>
</gene>
<protein>
    <submittedName>
        <fullName evidence="2">Uncharacterized protein</fullName>
    </submittedName>
</protein>
<evidence type="ECO:0000256" key="1">
    <source>
        <dbReference type="SAM" id="MobiDB-lite"/>
    </source>
</evidence>
<sequence>MGRVLPDRRSGEPQTQHARMIAPVKQGVAMRA</sequence>
<dbReference type="AlphaFoldDB" id="A0A7Z0B3B3"/>
<feature type="compositionally biased region" description="Basic and acidic residues" evidence="1">
    <location>
        <begin position="1"/>
        <end position="11"/>
    </location>
</feature>
<dbReference type="Proteomes" id="UP000572540">
    <property type="component" value="Unassembled WGS sequence"/>
</dbReference>